<keyword evidence="2" id="KW-1185">Reference proteome</keyword>
<dbReference type="RefSeq" id="WP_130092987.1">
    <property type="nucleotide sequence ID" value="NZ_SETE01000002.1"/>
</dbReference>
<dbReference type="OrthoDB" id="950327at2"/>
<sequence>MGIDNITQGKLTELFKYKSSSKDVQAIIERGFVAAKFKKGKALFIGINPSFPLGSINESFQYDIDKAIIDYPRHYKAFGELLIGTKYENDWSYIDLFQYRETDQNKINLFFKNDIQFIVEQLKLSHSLISAINPEIIIVCNSRAANFFGIDKFEKDNKHENIWFGYEFIFDEQFGLDIIKDKHSESIIESLNDVLINTPILFTSTLAYMSRFDKRRINWQVKKIGNSIK</sequence>
<proteinExistence type="predicted"/>
<protein>
    <recommendedName>
        <fullName evidence="3">Uracil-DNA glycosylase-like domain-containing protein</fullName>
    </recommendedName>
</protein>
<evidence type="ECO:0000313" key="2">
    <source>
        <dbReference type="Proteomes" id="UP000293952"/>
    </source>
</evidence>
<accession>A0A4Q4KSF9</accession>
<comment type="caution">
    <text evidence="1">The sequence shown here is derived from an EMBL/GenBank/DDBJ whole genome shotgun (WGS) entry which is preliminary data.</text>
</comment>
<dbReference type="Proteomes" id="UP000293952">
    <property type="component" value="Unassembled WGS sequence"/>
</dbReference>
<evidence type="ECO:0000313" key="1">
    <source>
        <dbReference type="EMBL" id="RYM34979.1"/>
    </source>
</evidence>
<reference evidence="1 2" key="1">
    <citation type="submission" date="2019-02" db="EMBL/GenBank/DDBJ databases">
        <title>Genome sequence of the sea-ice species Brumimicrobium glaciale.</title>
        <authorList>
            <person name="Bowman J.P."/>
        </authorList>
    </citation>
    <scope>NUCLEOTIDE SEQUENCE [LARGE SCALE GENOMIC DNA]</scope>
    <source>
        <strain evidence="1 2">IC156</strain>
    </source>
</reference>
<dbReference type="AlphaFoldDB" id="A0A4Q4KSF9"/>
<gene>
    <name evidence="1" type="ORF">ERX46_06285</name>
</gene>
<organism evidence="1 2">
    <name type="scientific">Brumimicrobium glaciale</name>
    <dbReference type="NCBI Taxonomy" id="200475"/>
    <lineage>
        <taxon>Bacteria</taxon>
        <taxon>Pseudomonadati</taxon>
        <taxon>Bacteroidota</taxon>
        <taxon>Flavobacteriia</taxon>
        <taxon>Flavobacteriales</taxon>
        <taxon>Crocinitomicaceae</taxon>
        <taxon>Brumimicrobium</taxon>
    </lineage>
</organism>
<evidence type="ECO:0008006" key="3">
    <source>
        <dbReference type="Google" id="ProtNLM"/>
    </source>
</evidence>
<dbReference type="EMBL" id="SETE01000002">
    <property type="protein sequence ID" value="RYM34979.1"/>
    <property type="molecule type" value="Genomic_DNA"/>
</dbReference>
<name>A0A4Q4KSF9_9FLAO</name>